<dbReference type="HOGENOM" id="CLU_1856606_0_0_1"/>
<accession>A0A084B574</accession>
<dbReference type="AlphaFoldDB" id="A0A084B574"/>
<evidence type="ECO:0000256" key="1">
    <source>
        <dbReference type="SAM" id="MobiDB-lite"/>
    </source>
</evidence>
<protein>
    <submittedName>
        <fullName evidence="2">Uncharacterized protein</fullName>
    </submittedName>
</protein>
<dbReference type="Proteomes" id="UP000028045">
    <property type="component" value="Unassembled WGS sequence"/>
</dbReference>
<gene>
    <name evidence="2" type="ORF">S7711_10580</name>
</gene>
<keyword evidence="3" id="KW-1185">Reference proteome</keyword>
<proteinExistence type="predicted"/>
<feature type="region of interest" description="Disordered" evidence="1">
    <location>
        <begin position="92"/>
        <end position="116"/>
    </location>
</feature>
<evidence type="ECO:0000313" key="3">
    <source>
        <dbReference type="Proteomes" id="UP000028045"/>
    </source>
</evidence>
<name>A0A084B574_STACB</name>
<sequence>MPSFRTPSFQLADKEESQKQMHFAIVPPSHNRKHILDSPSIRPSGDDEAPSLSPLGGESASSEWCWEGLHPTNRSTGRIPISSIAGVAMGGRPGSLHLAKGGSMGKHARQSRSSKNDVTARMEWLHRVRSRVLAYELC</sequence>
<dbReference type="EMBL" id="KL648018">
    <property type="protein sequence ID" value="KEY72703.1"/>
    <property type="molecule type" value="Genomic_DNA"/>
</dbReference>
<evidence type="ECO:0000313" key="2">
    <source>
        <dbReference type="EMBL" id="KEY72703.1"/>
    </source>
</evidence>
<reference evidence="2 3" key="1">
    <citation type="journal article" date="2014" name="BMC Genomics">
        <title>Comparative genome sequencing reveals chemotype-specific gene clusters in the toxigenic black mold Stachybotrys.</title>
        <authorList>
            <person name="Semeiks J."/>
            <person name="Borek D."/>
            <person name="Otwinowski Z."/>
            <person name="Grishin N.V."/>
        </authorList>
    </citation>
    <scope>NUCLEOTIDE SEQUENCE [LARGE SCALE GENOMIC DNA]</scope>
    <source>
        <strain evidence="3">CBS 109288 / IBT 7711</strain>
    </source>
</reference>
<organism evidence="2 3">
    <name type="scientific">Stachybotrys chartarum (strain CBS 109288 / IBT 7711)</name>
    <name type="common">Toxic black mold</name>
    <name type="synonym">Stilbospora chartarum</name>
    <dbReference type="NCBI Taxonomy" id="1280523"/>
    <lineage>
        <taxon>Eukaryota</taxon>
        <taxon>Fungi</taxon>
        <taxon>Dikarya</taxon>
        <taxon>Ascomycota</taxon>
        <taxon>Pezizomycotina</taxon>
        <taxon>Sordariomycetes</taxon>
        <taxon>Hypocreomycetidae</taxon>
        <taxon>Hypocreales</taxon>
        <taxon>Stachybotryaceae</taxon>
        <taxon>Stachybotrys</taxon>
    </lineage>
</organism>
<feature type="region of interest" description="Disordered" evidence="1">
    <location>
        <begin position="24"/>
        <end position="63"/>
    </location>
</feature>